<dbReference type="PANTHER" id="PTHR10933">
    <property type="entry name" value="IMMUNOGLOBULIN-BINDING PROTEIN 1"/>
    <property type="match status" value="1"/>
</dbReference>
<feature type="region of interest" description="Disordered" evidence="2">
    <location>
        <begin position="346"/>
        <end position="366"/>
    </location>
</feature>
<dbReference type="Proteomes" id="UP000193560">
    <property type="component" value="Unassembled WGS sequence"/>
</dbReference>
<dbReference type="InterPro" id="IPR038511">
    <property type="entry name" value="TAP42/TAP46-like_sf"/>
</dbReference>
<proteinExistence type="predicted"/>
<sequence length="366" mass="41719">MEDLTLGQLFSKGQSKLTFLEDTSLASNDPAYQSVVREALAALEQAQDLVERSAMFSSNELIDDINASDLKFLLTGAYLGQVVLKTVGEERSDILRRSKALFQQFISVCQDHQLMRKDDVDMYEKGINGVKGSAAQQRQDKIARYKREKALKETIQQLRQQLDDEKEQQQQRMATTGGTGEIDQELEREWVLALIDLELLRAIEQLHGIDQELVMVNEMEKMRQMASSSSSSGSVFTDRRAPITRQQDNESHTLDTNNRRPPIRGGPLLTKEGRPLQPFIITNKRQQLKDQVFQPGYNLPTMTIDEYLQQEMDMGNIIKGGGEEPEKKEIEDNDYEALDAETMKQRDWDEFVEANPRGWGNRGNKG</sequence>
<dbReference type="AlphaFoldDB" id="A0A1X2II86"/>
<dbReference type="GO" id="GO:0051721">
    <property type="term" value="F:protein phosphatase 2A binding"/>
    <property type="evidence" value="ECO:0007669"/>
    <property type="project" value="TreeGrafter"/>
</dbReference>
<feature type="region of interest" description="Disordered" evidence="2">
    <location>
        <begin position="226"/>
        <end position="272"/>
    </location>
</feature>
<gene>
    <name evidence="3" type="ORF">BCR42DRAFT_450865</name>
</gene>
<feature type="compositionally biased region" description="Basic and acidic residues" evidence="2">
    <location>
        <begin position="237"/>
        <end position="253"/>
    </location>
</feature>
<reference evidence="3 4" key="1">
    <citation type="submission" date="2016-07" db="EMBL/GenBank/DDBJ databases">
        <title>Pervasive Adenine N6-methylation of Active Genes in Fungi.</title>
        <authorList>
            <consortium name="DOE Joint Genome Institute"/>
            <person name="Mondo S.J."/>
            <person name="Dannebaum R.O."/>
            <person name="Kuo R.C."/>
            <person name="Labutti K."/>
            <person name="Haridas S."/>
            <person name="Kuo A."/>
            <person name="Salamov A."/>
            <person name="Ahrendt S.R."/>
            <person name="Lipzen A."/>
            <person name="Sullivan W."/>
            <person name="Andreopoulos W.B."/>
            <person name="Clum A."/>
            <person name="Lindquist E."/>
            <person name="Daum C."/>
            <person name="Ramamoorthy G.K."/>
            <person name="Gryganskyi A."/>
            <person name="Culley D."/>
            <person name="Magnuson J.K."/>
            <person name="James T.Y."/>
            <person name="O'Malley M.A."/>
            <person name="Stajich J.E."/>
            <person name="Spatafora J.W."/>
            <person name="Visel A."/>
            <person name="Grigoriev I.V."/>
        </authorList>
    </citation>
    <scope>NUCLEOTIDE SEQUENCE [LARGE SCALE GENOMIC DNA]</scope>
    <source>
        <strain evidence="3 4">NRRL 1336</strain>
    </source>
</reference>
<dbReference type="GO" id="GO:0009966">
    <property type="term" value="P:regulation of signal transduction"/>
    <property type="evidence" value="ECO:0007669"/>
    <property type="project" value="InterPro"/>
</dbReference>
<organism evidence="3 4">
    <name type="scientific">Absidia repens</name>
    <dbReference type="NCBI Taxonomy" id="90262"/>
    <lineage>
        <taxon>Eukaryota</taxon>
        <taxon>Fungi</taxon>
        <taxon>Fungi incertae sedis</taxon>
        <taxon>Mucoromycota</taxon>
        <taxon>Mucoromycotina</taxon>
        <taxon>Mucoromycetes</taxon>
        <taxon>Mucorales</taxon>
        <taxon>Cunninghamellaceae</taxon>
        <taxon>Absidia</taxon>
    </lineage>
</organism>
<evidence type="ECO:0000256" key="1">
    <source>
        <dbReference type="SAM" id="Coils"/>
    </source>
</evidence>
<dbReference type="STRING" id="90262.A0A1X2II86"/>
<dbReference type="Gene3D" id="1.25.40.540">
    <property type="entry name" value="TAP42-like family"/>
    <property type="match status" value="1"/>
</dbReference>
<feature type="coiled-coil region" evidence="1">
    <location>
        <begin position="145"/>
        <end position="175"/>
    </location>
</feature>
<evidence type="ECO:0000256" key="2">
    <source>
        <dbReference type="SAM" id="MobiDB-lite"/>
    </source>
</evidence>
<dbReference type="Pfam" id="PF04177">
    <property type="entry name" value="TAP42"/>
    <property type="match status" value="1"/>
</dbReference>
<comment type="caution">
    <text evidence="3">The sequence shown here is derived from an EMBL/GenBank/DDBJ whole genome shotgun (WGS) entry which is preliminary data.</text>
</comment>
<keyword evidence="4" id="KW-1185">Reference proteome</keyword>
<dbReference type="PANTHER" id="PTHR10933:SF9">
    <property type="entry name" value="IMMUNOGLOBULIN-BINDING PROTEIN 1"/>
    <property type="match status" value="1"/>
</dbReference>
<dbReference type="OrthoDB" id="10261753at2759"/>
<protein>
    <submittedName>
        <fullName evidence="3">TAP42-like protein</fullName>
    </submittedName>
</protein>
<keyword evidence="1" id="KW-0175">Coiled coil</keyword>
<evidence type="ECO:0000313" key="4">
    <source>
        <dbReference type="Proteomes" id="UP000193560"/>
    </source>
</evidence>
<dbReference type="InterPro" id="IPR007304">
    <property type="entry name" value="TAP46-like"/>
</dbReference>
<dbReference type="GO" id="GO:0005829">
    <property type="term" value="C:cytosol"/>
    <property type="evidence" value="ECO:0007669"/>
    <property type="project" value="TreeGrafter"/>
</dbReference>
<dbReference type="EMBL" id="MCGE01000010">
    <property type="protein sequence ID" value="ORZ17046.1"/>
    <property type="molecule type" value="Genomic_DNA"/>
</dbReference>
<accession>A0A1X2II86</accession>
<evidence type="ECO:0000313" key="3">
    <source>
        <dbReference type="EMBL" id="ORZ17046.1"/>
    </source>
</evidence>
<name>A0A1X2II86_9FUNG</name>
<dbReference type="GO" id="GO:0035303">
    <property type="term" value="P:regulation of dephosphorylation"/>
    <property type="evidence" value="ECO:0007669"/>
    <property type="project" value="TreeGrafter"/>
</dbReference>